<feature type="region of interest" description="Disordered" evidence="1">
    <location>
        <begin position="1"/>
        <end position="111"/>
    </location>
</feature>
<feature type="compositionally biased region" description="Polar residues" evidence="1">
    <location>
        <begin position="186"/>
        <end position="206"/>
    </location>
</feature>
<proteinExistence type="predicted"/>
<dbReference type="AlphaFoldDB" id="A0AAV0ALN2"/>
<dbReference type="Proteomes" id="UP001153365">
    <property type="component" value="Unassembled WGS sequence"/>
</dbReference>
<name>A0AAV0ALN2_PHAPC</name>
<keyword evidence="3" id="KW-1185">Reference proteome</keyword>
<sequence length="224" mass="23091">MSEGFNQNGNPLFPKSDSNQTVKQESYRGASGALTPRLENNGSRLKGGSIAFEGDRVTTRSAMPRSQRPSNRPKSTHSGAVGLALGGPSGDAEDLSAMSAKQSARSNSRPHLIAVRSVSKIEALVLRSVKSKSTTSSDGFAAPSSRASSVALRIKERLKAQSCKDELAAPGSKASSVASNVIAGSKAQSSQSCKDGSIAPSSKASSVASNVIAGSYLHLQGQDK</sequence>
<feature type="compositionally biased region" description="Polar residues" evidence="1">
    <location>
        <begin position="67"/>
        <end position="78"/>
    </location>
</feature>
<feature type="region of interest" description="Disordered" evidence="1">
    <location>
        <begin position="169"/>
        <end position="206"/>
    </location>
</feature>
<organism evidence="2 3">
    <name type="scientific">Phakopsora pachyrhizi</name>
    <name type="common">Asian soybean rust disease fungus</name>
    <dbReference type="NCBI Taxonomy" id="170000"/>
    <lineage>
        <taxon>Eukaryota</taxon>
        <taxon>Fungi</taxon>
        <taxon>Dikarya</taxon>
        <taxon>Basidiomycota</taxon>
        <taxon>Pucciniomycotina</taxon>
        <taxon>Pucciniomycetes</taxon>
        <taxon>Pucciniales</taxon>
        <taxon>Phakopsoraceae</taxon>
        <taxon>Phakopsora</taxon>
    </lineage>
</organism>
<comment type="caution">
    <text evidence="2">The sequence shown here is derived from an EMBL/GenBank/DDBJ whole genome shotgun (WGS) entry which is preliminary data.</text>
</comment>
<accession>A0AAV0ALN2</accession>
<feature type="compositionally biased region" description="Polar residues" evidence="1">
    <location>
        <begin position="99"/>
        <end position="109"/>
    </location>
</feature>
<evidence type="ECO:0000313" key="3">
    <source>
        <dbReference type="Proteomes" id="UP001153365"/>
    </source>
</evidence>
<protein>
    <submittedName>
        <fullName evidence="2">Uncharacterized protein</fullName>
    </submittedName>
</protein>
<evidence type="ECO:0000256" key="1">
    <source>
        <dbReference type="SAM" id="MobiDB-lite"/>
    </source>
</evidence>
<feature type="compositionally biased region" description="Polar residues" evidence="1">
    <location>
        <begin position="1"/>
        <end position="24"/>
    </location>
</feature>
<dbReference type="EMBL" id="CALTRL010000399">
    <property type="protein sequence ID" value="CAH7667924.1"/>
    <property type="molecule type" value="Genomic_DNA"/>
</dbReference>
<reference evidence="2" key="1">
    <citation type="submission" date="2022-06" db="EMBL/GenBank/DDBJ databases">
        <authorList>
            <consortium name="SYNGENTA / RWTH Aachen University"/>
        </authorList>
    </citation>
    <scope>NUCLEOTIDE SEQUENCE</scope>
</reference>
<evidence type="ECO:0000313" key="2">
    <source>
        <dbReference type="EMBL" id="CAH7667924.1"/>
    </source>
</evidence>
<gene>
    <name evidence="2" type="ORF">PPACK8108_LOCUS2366</name>
</gene>